<dbReference type="Gene3D" id="1.25.40.10">
    <property type="entry name" value="Tetratricopeptide repeat domain"/>
    <property type="match status" value="1"/>
</dbReference>
<comment type="caution">
    <text evidence="8">The sequence shown here is derived from an EMBL/GenBank/DDBJ whole genome shotgun (WGS) entry which is preliminary data.</text>
</comment>
<dbReference type="PROSITE" id="PS50005">
    <property type="entry name" value="TPR"/>
    <property type="match status" value="2"/>
</dbReference>
<organism evidence="8 9">
    <name type="scientific">Folsomia candida</name>
    <name type="common">Springtail</name>
    <dbReference type="NCBI Taxonomy" id="158441"/>
    <lineage>
        <taxon>Eukaryota</taxon>
        <taxon>Metazoa</taxon>
        <taxon>Ecdysozoa</taxon>
        <taxon>Arthropoda</taxon>
        <taxon>Hexapoda</taxon>
        <taxon>Collembola</taxon>
        <taxon>Entomobryomorpha</taxon>
        <taxon>Isotomoidea</taxon>
        <taxon>Isotomidae</taxon>
        <taxon>Proisotominae</taxon>
        <taxon>Folsomia</taxon>
    </lineage>
</organism>
<dbReference type="InterPro" id="IPR042282">
    <property type="entry name" value="FKBP6/shu"/>
</dbReference>
<dbReference type="InterPro" id="IPR019734">
    <property type="entry name" value="TPR_rpt"/>
</dbReference>
<gene>
    <name evidence="8" type="ORF">Fcan01_12597</name>
</gene>
<evidence type="ECO:0000259" key="7">
    <source>
        <dbReference type="PROSITE" id="PS50059"/>
    </source>
</evidence>
<evidence type="ECO:0000313" key="8">
    <source>
        <dbReference type="EMBL" id="OXA53202.1"/>
    </source>
</evidence>
<dbReference type="GO" id="GO:0003755">
    <property type="term" value="F:peptidyl-prolyl cis-trans isomerase activity"/>
    <property type="evidence" value="ECO:0007669"/>
    <property type="project" value="UniProtKB-KW"/>
</dbReference>
<dbReference type="InterPro" id="IPR011990">
    <property type="entry name" value="TPR-like_helical_dom_sf"/>
</dbReference>
<dbReference type="OrthoDB" id="8116123at2759"/>
<keyword evidence="3 5" id="KW-0802">TPR repeat</keyword>
<protein>
    <recommendedName>
        <fullName evidence="4">peptidylprolyl isomerase</fullName>
        <ecNumber evidence="4">5.2.1.8</ecNumber>
    </recommendedName>
</protein>
<accession>A0A226E6F0</accession>
<feature type="repeat" description="TPR" evidence="5">
    <location>
        <begin position="289"/>
        <end position="322"/>
    </location>
</feature>
<dbReference type="GO" id="GO:0034587">
    <property type="term" value="P:piRNA processing"/>
    <property type="evidence" value="ECO:0007669"/>
    <property type="project" value="TreeGrafter"/>
</dbReference>
<dbReference type="GO" id="GO:0007283">
    <property type="term" value="P:spermatogenesis"/>
    <property type="evidence" value="ECO:0007669"/>
    <property type="project" value="TreeGrafter"/>
</dbReference>
<dbReference type="SUPFAM" id="SSF48452">
    <property type="entry name" value="TPR-like"/>
    <property type="match status" value="1"/>
</dbReference>
<evidence type="ECO:0000256" key="2">
    <source>
        <dbReference type="ARBA" id="ARBA00022737"/>
    </source>
</evidence>
<dbReference type="PANTHER" id="PTHR46674">
    <property type="entry name" value="INACTIVE PEPTIDYL-PROLYL CIS-TRANS ISOMERASE FKBP6"/>
    <property type="match status" value="1"/>
</dbReference>
<dbReference type="SUPFAM" id="SSF54534">
    <property type="entry name" value="FKBP-like"/>
    <property type="match status" value="1"/>
</dbReference>
<dbReference type="STRING" id="158441.A0A226E6F0"/>
<dbReference type="Gene3D" id="3.10.50.40">
    <property type="match status" value="1"/>
</dbReference>
<dbReference type="InterPro" id="IPR001179">
    <property type="entry name" value="PPIase_FKBP_dom"/>
</dbReference>
<keyword evidence="2" id="KW-0677">Repeat</keyword>
<dbReference type="SMART" id="SM00028">
    <property type="entry name" value="TPR"/>
    <property type="match status" value="2"/>
</dbReference>
<dbReference type="Proteomes" id="UP000198287">
    <property type="component" value="Unassembled WGS sequence"/>
</dbReference>
<evidence type="ECO:0000256" key="5">
    <source>
        <dbReference type="PROSITE-ProRule" id="PRU00339"/>
    </source>
</evidence>
<comment type="catalytic activity">
    <reaction evidence="4">
        <text>[protein]-peptidylproline (omega=180) = [protein]-peptidylproline (omega=0)</text>
        <dbReference type="Rhea" id="RHEA:16237"/>
        <dbReference type="Rhea" id="RHEA-COMP:10747"/>
        <dbReference type="Rhea" id="RHEA-COMP:10748"/>
        <dbReference type="ChEBI" id="CHEBI:83833"/>
        <dbReference type="ChEBI" id="CHEBI:83834"/>
        <dbReference type="EC" id="5.2.1.8"/>
    </reaction>
</comment>
<feature type="repeat" description="TPR" evidence="5">
    <location>
        <begin position="375"/>
        <end position="408"/>
    </location>
</feature>
<feature type="domain" description="PPIase FKBP-type" evidence="7">
    <location>
        <begin position="173"/>
        <end position="262"/>
    </location>
</feature>
<name>A0A226E6F0_FOLCA</name>
<feature type="region of interest" description="Disordered" evidence="6">
    <location>
        <begin position="60"/>
        <end position="81"/>
    </location>
</feature>
<evidence type="ECO:0000256" key="1">
    <source>
        <dbReference type="ARBA" id="ARBA00009648"/>
    </source>
</evidence>
<dbReference type="EMBL" id="LNIX01000006">
    <property type="protein sequence ID" value="OXA53202.1"/>
    <property type="molecule type" value="Genomic_DNA"/>
</dbReference>
<dbReference type="GO" id="GO:0051879">
    <property type="term" value="F:Hsp90 protein binding"/>
    <property type="evidence" value="ECO:0007669"/>
    <property type="project" value="TreeGrafter"/>
</dbReference>
<evidence type="ECO:0000256" key="4">
    <source>
        <dbReference type="PROSITE-ProRule" id="PRU00277"/>
    </source>
</evidence>
<dbReference type="EC" id="5.2.1.8" evidence="4"/>
<proteinExistence type="inferred from homology"/>
<evidence type="ECO:0000256" key="6">
    <source>
        <dbReference type="SAM" id="MobiDB-lite"/>
    </source>
</evidence>
<dbReference type="AlphaFoldDB" id="A0A226E6F0"/>
<evidence type="ECO:0000313" key="9">
    <source>
        <dbReference type="Proteomes" id="UP000198287"/>
    </source>
</evidence>
<dbReference type="Pfam" id="PF00254">
    <property type="entry name" value="FKBP_C"/>
    <property type="match status" value="1"/>
</dbReference>
<sequence>MDHNFNKRFIQPTPSNRVIETSPLSDQTFQEMLQAFGPILPPAQAFRQLVSIRASEISPLSNYSSSSNTPSDEFSDTSSFSDQDQPFLRMLSIGVFGTSEFDLSVPSTLESSWPTTNVELLQTLDLKAGMEFEDFGIDSFDNFSITMDDLTLDGGIKKQMMKEGTGTDLIPPEGYIWLHYISFAEGNDEPIDATGNIDVLKCHKLGDGELLLGVEIAVKTMRVGEISSFLFEPEYAYGEIGSPPSIPPNARILMAIEMVKASIEPLNMLVFHNLQLVVEQSYEEIYKSVVELEELGNLKVKLDMYPEAIEIYEKGLELLEEATVFEKAQDDARHELMYKLLSNTALCHLRIDQPAQAAVACKAALMPNMPSPQNGKVYIEYAEANYQLKKYEEALKYIKLALQFDSNNFALFTFYQQVKEHIREDQNELDKLYWVYPTFQ</sequence>
<dbReference type="OMA" id="RHELMYK"/>
<evidence type="ECO:0000256" key="3">
    <source>
        <dbReference type="ARBA" id="ARBA00022803"/>
    </source>
</evidence>
<dbReference type="PANTHER" id="PTHR46674:SF1">
    <property type="entry name" value="INACTIVE PEPTIDYL-PROLYL CIS-TRANS ISOMERASE FKBP6"/>
    <property type="match status" value="1"/>
</dbReference>
<keyword evidence="9" id="KW-1185">Reference proteome</keyword>
<keyword evidence="4 8" id="KW-0413">Isomerase</keyword>
<dbReference type="InterPro" id="IPR046357">
    <property type="entry name" value="PPIase_dom_sf"/>
</dbReference>
<keyword evidence="4" id="KW-0697">Rotamase</keyword>
<reference evidence="8 9" key="1">
    <citation type="submission" date="2015-12" db="EMBL/GenBank/DDBJ databases">
        <title>The genome of Folsomia candida.</title>
        <authorList>
            <person name="Faddeeva A."/>
            <person name="Derks M.F."/>
            <person name="Anvar Y."/>
            <person name="Smit S."/>
            <person name="Van Straalen N."/>
            <person name="Roelofs D."/>
        </authorList>
    </citation>
    <scope>NUCLEOTIDE SEQUENCE [LARGE SCALE GENOMIC DNA]</scope>
    <source>
        <strain evidence="8 9">VU population</strain>
        <tissue evidence="8">Whole body</tissue>
    </source>
</reference>
<comment type="similarity">
    <text evidence="1">Belongs to the FKBP6 family.</text>
</comment>
<dbReference type="PROSITE" id="PS50059">
    <property type="entry name" value="FKBP_PPIASE"/>
    <property type="match status" value="1"/>
</dbReference>
<dbReference type="GO" id="GO:0005737">
    <property type="term" value="C:cytoplasm"/>
    <property type="evidence" value="ECO:0007669"/>
    <property type="project" value="TreeGrafter"/>
</dbReference>